<dbReference type="Pfam" id="PF00931">
    <property type="entry name" value="NB-ARC"/>
    <property type="match status" value="1"/>
</dbReference>
<dbReference type="PANTHER" id="PTHR33463:SF203">
    <property type="entry name" value="AAA+ ATPASE DOMAIN-CONTAINING PROTEIN"/>
    <property type="match status" value="1"/>
</dbReference>
<dbReference type="Gene3D" id="3.40.50.300">
    <property type="entry name" value="P-loop containing nucleotide triphosphate hydrolases"/>
    <property type="match status" value="1"/>
</dbReference>
<dbReference type="PRINTS" id="PR00364">
    <property type="entry name" value="DISEASERSIST"/>
</dbReference>
<evidence type="ECO:0000313" key="7">
    <source>
        <dbReference type="EnsemblPlants" id="KRH13541"/>
    </source>
</evidence>
<dbReference type="InterPro" id="IPR042197">
    <property type="entry name" value="Apaf_helical"/>
</dbReference>
<evidence type="ECO:0000313" key="6">
    <source>
        <dbReference type="EMBL" id="KRH13541.1"/>
    </source>
</evidence>
<name>A0A0R0GFE5_SOYBN</name>
<dbReference type="EnsemblPlants" id="KRH13541">
    <property type="protein sequence ID" value="KRH13541"/>
    <property type="gene ID" value="GLYMA_15G247100"/>
</dbReference>
<dbReference type="InterPro" id="IPR050905">
    <property type="entry name" value="Plant_NBS-LRR"/>
</dbReference>
<sequence length="493" mass="55872">MTKEISDVIEKGKFDTISYRDAPDVTITPFSRGYEALESRTSMLNEIKEILKDPKMYMIGVHGMGGVGKTTLVNELAWQVKKDGLFVAVAIANITNSPNVKRIQGQIADALLDRKLEKETEAREVLIILDDIWSELDLTEVGIPFGDEHNGCKLVITSREREVLIKMDTQKDFNLTALLEEESWKLFQKIAGNVVNEVGIKPIAEEVAKCCAGLPLLITALGKGLRKKEVHAWRVALKQLKEFKHKEFENNVYPALKLSYDFLDTEELKLLFLFIGSFGLNEIHTEDLLICCWGLGFYGGVHTLMEARDTHYTFINELRASSLLLEGKPEWVGMHDVVRDVAKSIASKSLPTDPTYPTYADQFRKCHYIRFQSSLTQVQADNFFSGMMKEVMTLILYEMSFTPFLPPSLNLLINVRSLNLRRCKLGDIRMVAKLSNLEILSLAGSSIAELPGEIKHLTRLCLLNLTYCDSLSHSYKSYIKFDVLRRIVHGRLL</sequence>
<reference evidence="7" key="2">
    <citation type="submission" date="2018-02" db="UniProtKB">
        <authorList>
            <consortium name="EnsemblPlants"/>
        </authorList>
    </citation>
    <scope>IDENTIFICATION</scope>
    <source>
        <strain evidence="7">Williams 82</strain>
    </source>
</reference>
<dbReference type="GO" id="GO:0005524">
    <property type="term" value="F:ATP binding"/>
    <property type="evidence" value="ECO:0007669"/>
    <property type="project" value="UniProtKB-KW"/>
</dbReference>
<dbReference type="InParanoid" id="A0A0R0GFE5"/>
<dbReference type="SUPFAM" id="SSF52540">
    <property type="entry name" value="P-loop containing nucleoside triphosphate hydrolases"/>
    <property type="match status" value="1"/>
</dbReference>
<evidence type="ECO:0000256" key="1">
    <source>
        <dbReference type="ARBA" id="ARBA00008894"/>
    </source>
</evidence>
<keyword evidence="3" id="KW-0611">Plant defense</keyword>
<accession>A0A0R0GFE5</accession>
<reference evidence="6 7" key="1">
    <citation type="journal article" date="2010" name="Nature">
        <title>Genome sequence of the palaeopolyploid soybean.</title>
        <authorList>
            <person name="Schmutz J."/>
            <person name="Cannon S.B."/>
            <person name="Schlueter J."/>
            <person name="Ma J."/>
            <person name="Mitros T."/>
            <person name="Nelson W."/>
            <person name="Hyten D.L."/>
            <person name="Song Q."/>
            <person name="Thelen J.J."/>
            <person name="Cheng J."/>
            <person name="Xu D."/>
            <person name="Hellsten U."/>
            <person name="May G.D."/>
            <person name="Yu Y."/>
            <person name="Sakurai T."/>
            <person name="Umezawa T."/>
            <person name="Bhattacharyya M.K."/>
            <person name="Sandhu D."/>
            <person name="Valliyodan B."/>
            <person name="Lindquist E."/>
            <person name="Peto M."/>
            <person name="Grant D."/>
            <person name="Shu S."/>
            <person name="Goodstein D."/>
            <person name="Barry K."/>
            <person name="Futrell-Griggs M."/>
            <person name="Abernathy B."/>
            <person name="Du J."/>
            <person name="Tian Z."/>
            <person name="Zhu L."/>
            <person name="Gill N."/>
            <person name="Joshi T."/>
            <person name="Libault M."/>
            <person name="Sethuraman A."/>
            <person name="Zhang X.-C."/>
            <person name="Shinozaki K."/>
            <person name="Nguyen H.T."/>
            <person name="Wing R.A."/>
            <person name="Cregan P."/>
            <person name="Specht J."/>
            <person name="Grimwood J."/>
            <person name="Rokhsar D."/>
            <person name="Stacey G."/>
            <person name="Shoemaker R.C."/>
            <person name="Jackson S.A."/>
        </authorList>
    </citation>
    <scope>NUCLEOTIDE SEQUENCE</scope>
    <source>
        <strain evidence="7">cv. Williams 82</strain>
        <tissue evidence="6">Callus</tissue>
    </source>
</reference>
<dbReference type="SUPFAM" id="SSF52058">
    <property type="entry name" value="L domain-like"/>
    <property type="match status" value="1"/>
</dbReference>
<gene>
    <name evidence="6" type="ORF">GLYMA_15G247100</name>
</gene>
<evidence type="ECO:0000313" key="8">
    <source>
        <dbReference type="Proteomes" id="UP000008827"/>
    </source>
</evidence>
<dbReference type="PANTHER" id="PTHR33463">
    <property type="entry name" value="NB-ARC DOMAIN-CONTAINING PROTEIN-RELATED"/>
    <property type="match status" value="1"/>
</dbReference>
<dbReference type="Gene3D" id="3.80.10.10">
    <property type="entry name" value="Ribonuclease Inhibitor"/>
    <property type="match status" value="1"/>
</dbReference>
<dbReference type="GO" id="GO:0043531">
    <property type="term" value="F:ADP binding"/>
    <property type="evidence" value="ECO:0007669"/>
    <property type="project" value="InterPro"/>
</dbReference>
<organism evidence="6">
    <name type="scientific">Glycine max</name>
    <name type="common">Soybean</name>
    <name type="synonym">Glycine hispida</name>
    <dbReference type="NCBI Taxonomy" id="3847"/>
    <lineage>
        <taxon>Eukaryota</taxon>
        <taxon>Viridiplantae</taxon>
        <taxon>Streptophyta</taxon>
        <taxon>Embryophyta</taxon>
        <taxon>Tracheophyta</taxon>
        <taxon>Spermatophyta</taxon>
        <taxon>Magnoliopsida</taxon>
        <taxon>eudicotyledons</taxon>
        <taxon>Gunneridae</taxon>
        <taxon>Pentapetalae</taxon>
        <taxon>rosids</taxon>
        <taxon>fabids</taxon>
        <taxon>Fabales</taxon>
        <taxon>Fabaceae</taxon>
        <taxon>Papilionoideae</taxon>
        <taxon>50 kb inversion clade</taxon>
        <taxon>NPAAA clade</taxon>
        <taxon>indigoferoid/millettioid clade</taxon>
        <taxon>Phaseoleae</taxon>
        <taxon>Glycine</taxon>
        <taxon>Glycine subgen. Soja</taxon>
    </lineage>
</organism>
<feature type="domain" description="AAA+ ATPase" evidence="5">
    <location>
        <begin position="55"/>
        <end position="179"/>
    </location>
</feature>
<comment type="similarity">
    <text evidence="1">Belongs to the disease resistance NB-LRR family.</text>
</comment>
<keyword evidence="4" id="KW-0067">ATP-binding</keyword>
<dbReference type="EMBL" id="CM000848">
    <property type="protein sequence ID" value="KRH13541.1"/>
    <property type="molecule type" value="Genomic_DNA"/>
</dbReference>
<dbReference type="GO" id="GO:0098542">
    <property type="term" value="P:defense response to other organism"/>
    <property type="evidence" value="ECO:0000318"/>
    <property type="project" value="GO_Central"/>
</dbReference>
<keyword evidence="2" id="KW-0547">Nucleotide-binding</keyword>
<evidence type="ECO:0000259" key="5">
    <source>
        <dbReference type="SMART" id="SM00382"/>
    </source>
</evidence>
<dbReference type="Gramene" id="KRH13541">
    <property type="protein sequence ID" value="KRH13541"/>
    <property type="gene ID" value="GLYMA_15G247100"/>
</dbReference>
<dbReference type="AlphaFoldDB" id="A0A0R0GFE5"/>
<dbReference type="InterPro" id="IPR032675">
    <property type="entry name" value="LRR_dom_sf"/>
</dbReference>
<dbReference type="OMA" id="WHAVETE"/>
<evidence type="ECO:0000256" key="4">
    <source>
        <dbReference type="ARBA" id="ARBA00022840"/>
    </source>
</evidence>
<evidence type="ECO:0000256" key="3">
    <source>
        <dbReference type="ARBA" id="ARBA00022821"/>
    </source>
</evidence>
<evidence type="ECO:0000256" key="2">
    <source>
        <dbReference type="ARBA" id="ARBA00022741"/>
    </source>
</evidence>
<dbReference type="SMR" id="A0A0R0GFE5"/>
<dbReference type="InterPro" id="IPR027417">
    <property type="entry name" value="P-loop_NTPase"/>
</dbReference>
<protein>
    <recommendedName>
        <fullName evidence="5">AAA+ ATPase domain-containing protein</fullName>
    </recommendedName>
</protein>
<reference evidence="6" key="3">
    <citation type="submission" date="2018-07" db="EMBL/GenBank/DDBJ databases">
        <title>WGS assembly of Glycine max.</title>
        <authorList>
            <person name="Schmutz J."/>
            <person name="Cannon S."/>
            <person name="Schlueter J."/>
            <person name="Ma J."/>
            <person name="Mitros T."/>
            <person name="Nelson W."/>
            <person name="Hyten D."/>
            <person name="Song Q."/>
            <person name="Thelen J."/>
            <person name="Cheng J."/>
            <person name="Xu D."/>
            <person name="Hellsten U."/>
            <person name="May G."/>
            <person name="Yu Y."/>
            <person name="Sakurai T."/>
            <person name="Umezawa T."/>
            <person name="Bhattacharyya M."/>
            <person name="Sandhu D."/>
            <person name="Valliyodan B."/>
            <person name="Lindquist E."/>
            <person name="Peto M."/>
            <person name="Grant D."/>
            <person name="Shu S."/>
            <person name="Goodstein D."/>
            <person name="Barry K."/>
            <person name="Futrell-Griggs M."/>
            <person name="Abernathy B."/>
            <person name="Du J."/>
            <person name="Tian Z."/>
            <person name="Zhu L."/>
            <person name="Gill N."/>
            <person name="Joshi T."/>
            <person name="Libault M."/>
            <person name="Sethuraman A."/>
            <person name="Zhang X."/>
            <person name="Shinozaki K."/>
            <person name="Nguyen H."/>
            <person name="Wing R."/>
            <person name="Cregan P."/>
            <person name="Specht J."/>
            <person name="Grimwood J."/>
            <person name="Rokhsar D."/>
            <person name="Stacey G."/>
            <person name="Shoemaker R."/>
            <person name="Jackson S."/>
        </authorList>
    </citation>
    <scope>NUCLEOTIDE SEQUENCE</scope>
    <source>
        <tissue evidence="6">Callus</tissue>
    </source>
</reference>
<keyword evidence="8" id="KW-1185">Reference proteome</keyword>
<dbReference type="SMART" id="SM00382">
    <property type="entry name" value="AAA"/>
    <property type="match status" value="1"/>
</dbReference>
<dbReference type="Gene3D" id="1.10.8.430">
    <property type="entry name" value="Helical domain of apoptotic protease-activating factors"/>
    <property type="match status" value="1"/>
</dbReference>
<dbReference type="InterPro" id="IPR003593">
    <property type="entry name" value="AAA+_ATPase"/>
</dbReference>
<dbReference type="Proteomes" id="UP000008827">
    <property type="component" value="Chromosome 15"/>
</dbReference>
<dbReference type="InterPro" id="IPR002182">
    <property type="entry name" value="NB-ARC"/>
</dbReference>
<proteinExistence type="inferred from homology"/>